<evidence type="ECO:0000256" key="7">
    <source>
        <dbReference type="SAM" id="Phobius"/>
    </source>
</evidence>
<dbReference type="Pfam" id="PF03188">
    <property type="entry name" value="Cytochrom_B561"/>
    <property type="match status" value="1"/>
</dbReference>
<dbReference type="GO" id="GO:0016020">
    <property type="term" value="C:membrane"/>
    <property type="evidence" value="ECO:0007669"/>
    <property type="project" value="UniProtKB-SubCell"/>
</dbReference>
<evidence type="ECO:0000259" key="8">
    <source>
        <dbReference type="PROSITE" id="PS50836"/>
    </source>
</evidence>
<dbReference type="GO" id="GO:1900449">
    <property type="term" value="P:regulation of glutamate receptor signaling pathway"/>
    <property type="evidence" value="ECO:0007669"/>
    <property type="project" value="InterPro"/>
</dbReference>
<feature type="domain" description="DOMON" evidence="8">
    <location>
        <begin position="143"/>
        <end position="276"/>
    </location>
</feature>
<gene>
    <name evidence="10" type="ORF">DSTB1V02_LOCUS3694</name>
</gene>
<feature type="transmembrane region" description="Helical" evidence="7">
    <location>
        <begin position="619"/>
        <end position="639"/>
    </location>
</feature>
<evidence type="ECO:0000256" key="5">
    <source>
        <dbReference type="ARBA" id="ARBA00022989"/>
    </source>
</evidence>
<dbReference type="PROSITE" id="PS50836">
    <property type="entry name" value="DOMON"/>
    <property type="match status" value="2"/>
</dbReference>
<evidence type="ECO:0000256" key="3">
    <source>
        <dbReference type="ARBA" id="ARBA00022692"/>
    </source>
</evidence>
<dbReference type="PROSITE" id="PS50939">
    <property type="entry name" value="CYTOCHROME_B561"/>
    <property type="match status" value="1"/>
</dbReference>
<keyword evidence="6 7" id="KW-0472">Membrane</keyword>
<reference evidence="10" key="1">
    <citation type="submission" date="2020-11" db="EMBL/GenBank/DDBJ databases">
        <authorList>
            <person name="Tran Van P."/>
        </authorList>
    </citation>
    <scope>NUCLEOTIDE SEQUENCE</scope>
</reference>
<keyword evidence="5 7" id="KW-1133">Transmembrane helix</keyword>
<evidence type="ECO:0000256" key="6">
    <source>
        <dbReference type="ARBA" id="ARBA00023136"/>
    </source>
</evidence>
<feature type="transmembrane region" description="Helical" evidence="7">
    <location>
        <begin position="676"/>
        <end position="695"/>
    </location>
</feature>
<evidence type="ECO:0000256" key="4">
    <source>
        <dbReference type="ARBA" id="ARBA00022982"/>
    </source>
</evidence>
<evidence type="ECO:0000256" key="1">
    <source>
        <dbReference type="ARBA" id="ARBA00004370"/>
    </source>
</evidence>
<feature type="domain" description="DOMON" evidence="8">
    <location>
        <begin position="1"/>
        <end position="84"/>
    </location>
</feature>
<dbReference type="EMBL" id="CAJPEV010000498">
    <property type="protein sequence ID" value="CAG0885868.1"/>
    <property type="molecule type" value="Genomic_DNA"/>
</dbReference>
<name>A0A7R8XAT1_9CRUS</name>
<evidence type="ECO:0008006" key="12">
    <source>
        <dbReference type="Google" id="ProtNLM"/>
    </source>
</evidence>
<organism evidence="10">
    <name type="scientific">Darwinula stevensoni</name>
    <dbReference type="NCBI Taxonomy" id="69355"/>
    <lineage>
        <taxon>Eukaryota</taxon>
        <taxon>Metazoa</taxon>
        <taxon>Ecdysozoa</taxon>
        <taxon>Arthropoda</taxon>
        <taxon>Crustacea</taxon>
        <taxon>Oligostraca</taxon>
        <taxon>Ostracoda</taxon>
        <taxon>Podocopa</taxon>
        <taxon>Podocopida</taxon>
        <taxon>Darwinulocopina</taxon>
        <taxon>Darwinuloidea</taxon>
        <taxon>Darwinulidae</taxon>
        <taxon>Darwinula</taxon>
    </lineage>
</organism>
<feature type="transmembrane region" description="Helical" evidence="7">
    <location>
        <begin position="557"/>
        <end position="575"/>
    </location>
</feature>
<protein>
    <recommendedName>
        <fullName evidence="12">Ferric-chelate reductase 1</fullName>
    </recommendedName>
</protein>
<feature type="transmembrane region" description="Helical" evidence="7">
    <location>
        <begin position="587"/>
        <end position="607"/>
    </location>
</feature>
<feature type="domain" description="Cytochrome b561" evidence="9">
    <location>
        <begin position="446"/>
        <end position="648"/>
    </location>
</feature>
<evidence type="ECO:0000313" key="11">
    <source>
        <dbReference type="Proteomes" id="UP000677054"/>
    </source>
</evidence>
<dbReference type="InterPro" id="IPR042789">
    <property type="entry name" value="FRRS1L"/>
</dbReference>
<feature type="non-terminal residue" evidence="10">
    <location>
        <position position="1"/>
    </location>
</feature>
<feature type="transmembrane region" description="Helical" evidence="7">
    <location>
        <begin position="480"/>
        <end position="505"/>
    </location>
</feature>
<comment type="subcellular location">
    <subcellularLocation>
        <location evidence="1">Membrane</location>
    </subcellularLocation>
</comment>
<dbReference type="InterPro" id="IPR005018">
    <property type="entry name" value="DOMON_domain"/>
</dbReference>
<dbReference type="Pfam" id="PF03351">
    <property type="entry name" value="DOMON"/>
    <property type="match status" value="1"/>
</dbReference>
<dbReference type="AlphaFoldDB" id="A0A7R8XAT1"/>
<keyword evidence="3 7" id="KW-0812">Transmembrane</keyword>
<proteinExistence type="predicted"/>
<dbReference type="Gene3D" id="1.20.120.1770">
    <property type="match status" value="1"/>
</dbReference>
<accession>A0A7R8XAT1</accession>
<dbReference type="OrthoDB" id="6372137at2759"/>
<dbReference type="SMART" id="SM00664">
    <property type="entry name" value="DoH"/>
    <property type="match status" value="2"/>
</dbReference>
<dbReference type="GO" id="GO:0099072">
    <property type="term" value="P:regulation of postsynaptic membrane neurotransmitter receptor levels"/>
    <property type="evidence" value="ECO:0007669"/>
    <property type="project" value="TreeGrafter"/>
</dbReference>
<sequence>GGDPVIGCINQGGSVRISRSYNPTGQKSNIQLPTNEQSVGLKDVNGNYVDGIISCSFQLAPEISANGQTFNLATTAYFPLLALGSATSTGQLQYHSMRASTTGAFEFLEQEDPYDGCGNEKICIGCVGNQCVESKGCLQDKTCDMFLSFIPAKPSETFITITIMRQGAGVSSYVAMGFSKDVFMRFCSCLDTGRDHVVECVTDSGILDLSRSYNPAYGKNSRLPEEERRQGIAVKSSSFSNGVLTCTFTHDLVTSSTLGGKLDLAYANLYLLLADGKTTSSSNETELQLHTNRGSSPSPYAFVYSSLPSVTASPARISTPTTMMNSGSGSVNDVYSACGHTIGCFGCKGPTCDSKCLSTRDCNGLVAFLGSPDRKEVSFTLVGQISQNMAYVSVGISTDSKMGGDGVVECVNEGGKVNIYRSFNVNGSKNNKRLPQVEQNVGISGKSDNVGFHDTAFGASGEAVDLFDFVIPEGPSNKLMYVHGICMTLAWIFFASSGIITARYLKKTWVGQQACKKDVWFTIHRSFMMMAWALTIIGFFCILAYENWEFHNEPHYLVGIVAVALCFIQPFMAAVRPHPGDTLRPIFNWAHWGVGTAAHILAVANIFLSFDLDSIAFPIQAYGIMGVFVAIYVLAHVILQAQVSFVLDNKVESVMLTNNGGTKADAKGSVLRQMTFTLFLVASGIIAVLISMLIVGKVEL</sequence>
<evidence type="ECO:0000259" key="9">
    <source>
        <dbReference type="PROSITE" id="PS50939"/>
    </source>
</evidence>
<dbReference type="Proteomes" id="UP000677054">
    <property type="component" value="Unassembled WGS sequence"/>
</dbReference>
<dbReference type="PANTHER" id="PTHR46902:SF1">
    <property type="entry name" value="DOMON DOMAIN-CONTAINING PROTEIN FRRS1L"/>
    <property type="match status" value="1"/>
</dbReference>
<dbReference type="SMART" id="SM00665">
    <property type="entry name" value="B561"/>
    <property type="match status" value="1"/>
</dbReference>
<keyword evidence="2" id="KW-0813">Transport</keyword>
<evidence type="ECO:0000313" key="10">
    <source>
        <dbReference type="EMBL" id="CAD7243782.1"/>
    </source>
</evidence>
<feature type="transmembrane region" description="Helical" evidence="7">
    <location>
        <begin position="526"/>
        <end position="545"/>
    </location>
</feature>
<dbReference type="CDD" id="cd08760">
    <property type="entry name" value="Cyt_b561_FRRS1_like"/>
    <property type="match status" value="1"/>
</dbReference>
<dbReference type="EMBL" id="LR900015">
    <property type="protein sequence ID" value="CAD7243782.1"/>
    <property type="molecule type" value="Genomic_DNA"/>
</dbReference>
<keyword evidence="11" id="KW-1185">Reference proteome</keyword>
<evidence type="ECO:0000256" key="2">
    <source>
        <dbReference type="ARBA" id="ARBA00022448"/>
    </source>
</evidence>
<dbReference type="InterPro" id="IPR006593">
    <property type="entry name" value="Cyt_b561/ferric_Rdtase_TM"/>
</dbReference>
<keyword evidence="4" id="KW-0249">Electron transport</keyword>
<dbReference type="PANTHER" id="PTHR46902">
    <property type="entry name" value="DOMON DOMAIN-CONTAINING PROTEIN FRRS1L"/>
    <property type="match status" value="1"/>
</dbReference>